<dbReference type="CDD" id="cd17324">
    <property type="entry name" value="MFS_NepI_like"/>
    <property type="match status" value="1"/>
</dbReference>
<dbReference type="SUPFAM" id="SSF103473">
    <property type="entry name" value="MFS general substrate transporter"/>
    <property type="match status" value="1"/>
</dbReference>
<dbReference type="InterPro" id="IPR011701">
    <property type="entry name" value="MFS"/>
</dbReference>
<dbReference type="Proteomes" id="UP001165586">
    <property type="component" value="Unassembled WGS sequence"/>
</dbReference>
<evidence type="ECO:0000256" key="2">
    <source>
        <dbReference type="ARBA" id="ARBA00022475"/>
    </source>
</evidence>
<feature type="transmembrane region" description="Helical" evidence="6">
    <location>
        <begin position="12"/>
        <end position="35"/>
    </location>
</feature>
<keyword evidence="2" id="KW-1003">Cell membrane</keyword>
<evidence type="ECO:0000313" key="9">
    <source>
        <dbReference type="Proteomes" id="UP001165586"/>
    </source>
</evidence>
<feature type="domain" description="Major facilitator superfamily (MFS) profile" evidence="7">
    <location>
        <begin position="15"/>
        <end position="389"/>
    </location>
</feature>
<feature type="transmembrane region" description="Helical" evidence="6">
    <location>
        <begin position="370"/>
        <end position="388"/>
    </location>
</feature>
<organism evidence="8 9">
    <name type="scientific">Herbiconiux daphne</name>
    <dbReference type="NCBI Taxonomy" id="2970914"/>
    <lineage>
        <taxon>Bacteria</taxon>
        <taxon>Bacillati</taxon>
        <taxon>Actinomycetota</taxon>
        <taxon>Actinomycetes</taxon>
        <taxon>Micrococcales</taxon>
        <taxon>Microbacteriaceae</taxon>
        <taxon>Herbiconiux</taxon>
    </lineage>
</organism>
<keyword evidence="9" id="KW-1185">Reference proteome</keyword>
<keyword evidence="5 6" id="KW-0472">Membrane</keyword>
<comment type="caution">
    <text evidence="8">The sequence shown here is derived from an EMBL/GenBank/DDBJ whole genome shotgun (WGS) entry which is preliminary data.</text>
</comment>
<dbReference type="InterPro" id="IPR050189">
    <property type="entry name" value="MFS_Efflux_Transporters"/>
</dbReference>
<protein>
    <submittedName>
        <fullName evidence="8">MFS transporter</fullName>
    </submittedName>
</protein>
<sequence>MTTIEQSYAHRLYSRLAILAVGLFVVATNAFVIAGLLPSIASTLGVQAADVSYSISYYAIVVAVAAPAISILFTRMSRTIFMATGMALVAVGTLIAALAPSLPVFTVGRLVAALGGAALVPAATAAAASLAPAARRGRAIAFVAVGFTAASAFGAPLGTALAAVGGWREPLLGLAGLAAIVAVAIALFVRRVPVGEPVSVRRRFSILADPRILLTLGAVLLLVCGFNAVYIFSSTVTAPVTGGSPSLLAFLLLVFGVAGIAGNVVAGRLTDRFGNRRVAGFFLALQLLSLALVPLFATSLAGTAVLFAVWGASANAATLPIQHRLIEIDPATSGIALSWYSTAMYAGIALAPPLGAAAVRIGGGELVPEFAAAAVVLALVVFQLGALARNGVGPRRPRDTNRENLATHAH</sequence>
<accession>A0ABT2H193</accession>
<feature type="transmembrane region" description="Helical" evidence="6">
    <location>
        <begin position="55"/>
        <end position="73"/>
    </location>
</feature>
<reference evidence="8" key="1">
    <citation type="submission" date="2022-08" db="EMBL/GenBank/DDBJ databases">
        <authorList>
            <person name="Deng Y."/>
            <person name="Han X.-F."/>
            <person name="Zhang Y.-Q."/>
        </authorList>
    </citation>
    <scope>NUCLEOTIDE SEQUENCE</scope>
    <source>
        <strain evidence="8">CPCC 203386</strain>
    </source>
</reference>
<feature type="transmembrane region" description="Helical" evidence="6">
    <location>
        <begin position="333"/>
        <end position="350"/>
    </location>
</feature>
<dbReference type="PROSITE" id="PS50850">
    <property type="entry name" value="MFS"/>
    <property type="match status" value="1"/>
</dbReference>
<dbReference type="InterPro" id="IPR036259">
    <property type="entry name" value="MFS_trans_sf"/>
</dbReference>
<dbReference type="EMBL" id="JANLCJ010000002">
    <property type="protein sequence ID" value="MCS5733699.1"/>
    <property type="molecule type" value="Genomic_DNA"/>
</dbReference>
<dbReference type="PANTHER" id="PTHR43124">
    <property type="entry name" value="PURINE EFFLUX PUMP PBUE"/>
    <property type="match status" value="1"/>
</dbReference>
<name>A0ABT2H193_9MICO</name>
<proteinExistence type="predicted"/>
<evidence type="ECO:0000259" key="7">
    <source>
        <dbReference type="PROSITE" id="PS50850"/>
    </source>
</evidence>
<dbReference type="Pfam" id="PF07690">
    <property type="entry name" value="MFS_1"/>
    <property type="match status" value="2"/>
</dbReference>
<evidence type="ECO:0000313" key="8">
    <source>
        <dbReference type="EMBL" id="MCS5733699.1"/>
    </source>
</evidence>
<evidence type="ECO:0000256" key="5">
    <source>
        <dbReference type="ARBA" id="ARBA00023136"/>
    </source>
</evidence>
<dbReference type="Gene3D" id="1.20.1250.20">
    <property type="entry name" value="MFS general substrate transporter like domains"/>
    <property type="match status" value="1"/>
</dbReference>
<keyword evidence="3 6" id="KW-0812">Transmembrane</keyword>
<evidence type="ECO:0000256" key="6">
    <source>
        <dbReference type="SAM" id="Phobius"/>
    </source>
</evidence>
<feature type="transmembrane region" description="Helical" evidence="6">
    <location>
        <begin position="111"/>
        <end position="133"/>
    </location>
</feature>
<feature type="transmembrane region" description="Helical" evidence="6">
    <location>
        <begin position="278"/>
        <end position="297"/>
    </location>
</feature>
<feature type="transmembrane region" description="Helical" evidence="6">
    <location>
        <begin position="171"/>
        <end position="192"/>
    </location>
</feature>
<feature type="transmembrane region" description="Helical" evidence="6">
    <location>
        <begin position="212"/>
        <end position="233"/>
    </location>
</feature>
<dbReference type="PANTHER" id="PTHR43124:SF10">
    <property type="entry name" value="PURINE EFFLUX PUMP PBUE"/>
    <property type="match status" value="1"/>
</dbReference>
<dbReference type="RefSeq" id="WP_259538516.1">
    <property type="nucleotide sequence ID" value="NZ_JANLCJ010000002.1"/>
</dbReference>
<keyword evidence="4 6" id="KW-1133">Transmembrane helix</keyword>
<evidence type="ECO:0000256" key="1">
    <source>
        <dbReference type="ARBA" id="ARBA00004651"/>
    </source>
</evidence>
<feature type="transmembrane region" description="Helical" evidence="6">
    <location>
        <begin position="303"/>
        <end position="321"/>
    </location>
</feature>
<feature type="transmembrane region" description="Helical" evidence="6">
    <location>
        <begin position="140"/>
        <end position="165"/>
    </location>
</feature>
<evidence type="ECO:0000256" key="4">
    <source>
        <dbReference type="ARBA" id="ARBA00022989"/>
    </source>
</evidence>
<dbReference type="InterPro" id="IPR020846">
    <property type="entry name" value="MFS_dom"/>
</dbReference>
<feature type="transmembrane region" description="Helical" evidence="6">
    <location>
        <begin position="245"/>
        <end position="266"/>
    </location>
</feature>
<feature type="transmembrane region" description="Helical" evidence="6">
    <location>
        <begin position="80"/>
        <end position="99"/>
    </location>
</feature>
<evidence type="ECO:0000256" key="3">
    <source>
        <dbReference type="ARBA" id="ARBA00022692"/>
    </source>
</evidence>
<gene>
    <name evidence="8" type="ORF">N1032_08095</name>
</gene>
<comment type="subcellular location">
    <subcellularLocation>
        <location evidence="1">Cell membrane</location>
        <topology evidence="1">Multi-pass membrane protein</topology>
    </subcellularLocation>
</comment>